<proteinExistence type="predicted"/>
<keyword evidence="3" id="KW-1185">Reference proteome</keyword>
<protein>
    <recommendedName>
        <fullName evidence="4">Secreted protein</fullName>
    </recommendedName>
</protein>
<name>A0AAE0ZQN9_9GAST</name>
<organism evidence="2 3">
    <name type="scientific">Elysia crispata</name>
    <name type="common">lettuce slug</name>
    <dbReference type="NCBI Taxonomy" id="231223"/>
    <lineage>
        <taxon>Eukaryota</taxon>
        <taxon>Metazoa</taxon>
        <taxon>Spiralia</taxon>
        <taxon>Lophotrochozoa</taxon>
        <taxon>Mollusca</taxon>
        <taxon>Gastropoda</taxon>
        <taxon>Heterobranchia</taxon>
        <taxon>Euthyneura</taxon>
        <taxon>Panpulmonata</taxon>
        <taxon>Sacoglossa</taxon>
        <taxon>Placobranchoidea</taxon>
        <taxon>Plakobranchidae</taxon>
        <taxon>Elysia</taxon>
    </lineage>
</organism>
<evidence type="ECO:0008006" key="4">
    <source>
        <dbReference type="Google" id="ProtNLM"/>
    </source>
</evidence>
<evidence type="ECO:0000313" key="2">
    <source>
        <dbReference type="EMBL" id="KAK3773665.1"/>
    </source>
</evidence>
<accession>A0AAE0ZQN9</accession>
<dbReference type="Proteomes" id="UP001283361">
    <property type="component" value="Unassembled WGS sequence"/>
</dbReference>
<gene>
    <name evidence="2" type="ORF">RRG08_001395</name>
</gene>
<comment type="caution">
    <text evidence="2">The sequence shown here is derived from an EMBL/GenBank/DDBJ whole genome shotgun (WGS) entry which is preliminary data.</text>
</comment>
<feature type="chain" id="PRO_5041945205" description="Secreted protein" evidence="1">
    <location>
        <begin position="28"/>
        <end position="80"/>
    </location>
</feature>
<keyword evidence="1" id="KW-0732">Signal</keyword>
<evidence type="ECO:0000313" key="3">
    <source>
        <dbReference type="Proteomes" id="UP001283361"/>
    </source>
</evidence>
<sequence>MSSIPYCCSRHLVVLLGQTAVITVASCSLPKDARIFSESSRVRHVTPGQFQQFPTTRSKCTWSECKKLCNWDTSTAGIMR</sequence>
<feature type="signal peptide" evidence="1">
    <location>
        <begin position="1"/>
        <end position="27"/>
    </location>
</feature>
<dbReference type="AlphaFoldDB" id="A0AAE0ZQN9"/>
<evidence type="ECO:0000256" key="1">
    <source>
        <dbReference type="SAM" id="SignalP"/>
    </source>
</evidence>
<reference evidence="2" key="1">
    <citation type="journal article" date="2023" name="G3 (Bethesda)">
        <title>A reference genome for the long-term kleptoplast-retaining sea slug Elysia crispata morphotype clarki.</title>
        <authorList>
            <person name="Eastman K.E."/>
            <person name="Pendleton A.L."/>
            <person name="Shaikh M.A."/>
            <person name="Suttiyut T."/>
            <person name="Ogas R."/>
            <person name="Tomko P."/>
            <person name="Gavelis G."/>
            <person name="Widhalm J.R."/>
            <person name="Wisecaver J.H."/>
        </authorList>
    </citation>
    <scope>NUCLEOTIDE SEQUENCE</scope>
    <source>
        <strain evidence="2">ECLA1</strain>
    </source>
</reference>
<dbReference type="EMBL" id="JAWDGP010003518">
    <property type="protein sequence ID" value="KAK3773665.1"/>
    <property type="molecule type" value="Genomic_DNA"/>
</dbReference>